<evidence type="ECO:0000256" key="5">
    <source>
        <dbReference type="ARBA" id="ARBA00022737"/>
    </source>
</evidence>
<reference evidence="10 12" key="2">
    <citation type="journal article" date="2013" name="Nature">
        <title>Insights into bilaterian evolution from three spiralian genomes.</title>
        <authorList>
            <person name="Simakov O."/>
            <person name="Marletaz F."/>
            <person name="Cho S.J."/>
            <person name="Edsinger-Gonzales E."/>
            <person name="Havlak P."/>
            <person name="Hellsten U."/>
            <person name="Kuo D.H."/>
            <person name="Larsson T."/>
            <person name="Lv J."/>
            <person name="Arendt D."/>
            <person name="Savage R."/>
            <person name="Osoegawa K."/>
            <person name="de Jong P."/>
            <person name="Grimwood J."/>
            <person name="Chapman J.A."/>
            <person name="Shapiro H."/>
            <person name="Aerts A."/>
            <person name="Otillar R.P."/>
            <person name="Terry A.Y."/>
            <person name="Boore J.L."/>
            <person name="Grigoriev I.V."/>
            <person name="Lindberg D.R."/>
            <person name="Seaver E.C."/>
            <person name="Weisblat D.A."/>
            <person name="Putnam N.H."/>
            <person name="Rokhsar D.S."/>
        </authorList>
    </citation>
    <scope>NUCLEOTIDE SEQUENCE</scope>
    <source>
        <strain evidence="10 12">I ESC-2004</strain>
    </source>
</reference>
<dbReference type="PANTHER" id="PTHR44215">
    <property type="entry name" value="WD REPEAT-CONTAINING PROTEIN 75"/>
    <property type="match status" value="1"/>
</dbReference>
<evidence type="ECO:0000256" key="7">
    <source>
        <dbReference type="ARBA" id="ARBA00023242"/>
    </source>
</evidence>
<dbReference type="Pfam" id="PF23769">
    <property type="entry name" value="Beta-prop_WDR75_2nd"/>
    <property type="match status" value="1"/>
</dbReference>
<dbReference type="InterPro" id="IPR036322">
    <property type="entry name" value="WD40_repeat_dom_sf"/>
</dbReference>
<dbReference type="SMART" id="SM00320">
    <property type="entry name" value="WD40"/>
    <property type="match status" value="8"/>
</dbReference>
<dbReference type="SUPFAM" id="SSF50978">
    <property type="entry name" value="WD40 repeat-like"/>
    <property type="match status" value="2"/>
</dbReference>
<feature type="region of interest" description="Disordered" evidence="8">
    <location>
        <begin position="746"/>
        <end position="769"/>
    </location>
</feature>
<dbReference type="InterPro" id="IPR053826">
    <property type="entry name" value="WDR75"/>
</dbReference>
<evidence type="ECO:0000313" key="12">
    <source>
        <dbReference type="Proteomes" id="UP000014760"/>
    </source>
</evidence>
<dbReference type="HOGENOM" id="CLU_005417_3_1_1"/>
<dbReference type="Pfam" id="PF23869">
    <property type="entry name" value="Beta-prop_WDR75_1st"/>
    <property type="match status" value="1"/>
</dbReference>
<dbReference type="OMA" id="WILNTRI"/>
<sequence length="804" mass="89475">MEEHEEKCTVVLKGGTDIADSKLVFSVDSKFIAGCSGSEVKVWSLASGQCVQRLKGHKGRITAIALHPANPYQLYSTCQSGFIKKWDFMDGVELASWKTSSPCLAILPTKQSTLYALTGIVSKPSSALVSVELSGNESSITKIHHGILPKDNAVAISCQELFVAAVTPGTLVIHTLQSKNETPHVVQLKHQVKNISKSGEFCCVSTHPKEMCIATGMKDGKIILWWFCVTERKITAIKPMHWHSLRVNDISFTALGTNFLSGGHECVLVRWQHNSSERSYLPRLGSPITRITTSNDNTLYALCHADNSIQIISQDFKVIQVMQGLTLVQGLDHTGLILDPKSGSIVMNGRPGHLQFYNLETDTQLFNLDIVCQNYISPENLRRPLIYTEVSRSAFSPDGEWLATVEERIDRKTTPEIRLKFWKFNTSKQQFVLNTSVASPHELSVTDFTMRPALDLQAVSTSVDGRFKLWSLVDDTDIYRKRQRWSCESVGFYRDCTPSKATYSSDGSILAVAFDTSLTLWDPDTNQLCEALSHPSKITHLAAGVESTAHLLICGTSQNIYAWNLLSCSVHWCLDIKPQNIVVNPSTEVLAVFTQDLKLKVLHAETSDVVFEQDAISPGPVTSALFVLGKANTSGPLSWMGSSKLYYLDTNQELFTLEYQNDEDLESNPTKKLKQDLPETTLSQILKGKAHKSLVTNEEDFEATRVGTISSQFLSEMLSTPAHVLPAVTTLCLPFLSELMVRSKSHVKHDDEEDEEEEEEMEVDSDDGEMEVAMVTKSEVKPVVSRDQSSAYHELNPQMFHAFR</sequence>
<dbReference type="InterPro" id="IPR015943">
    <property type="entry name" value="WD40/YVTN_repeat-like_dom_sf"/>
</dbReference>
<dbReference type="OrthoDB" id="4096at2759"/>
<gene>
    <name evidence="10" type="ORF">CAPTEDRAFT_208278</name>
</gene>
<keyword evidence="4" id="KW-0853">WD repeat</keyword>
<dbReference type="GO" id="GO:2000234">
    <property type="term" value="P:positive regulation of rRNA processing"/>
    <property type="evidence" value="ECO:0007669"/>
    <property type="project" value="TreeGrafter"/>
</dbReference>
<dbReference type="InterPro" id="IPR057644">
    <property type="entry name" value="Beta-prop_WDR75_2nd"/>
</dbReference>
<keyword evidence="5" id="KW-0677">Repeat</keyword>
<evidence type="ECO:0000256" key="8">
    <source>
        <dbReference type="SAM" id="MobiDB-lite"/>
    </source>
</evidence>
<protein>
    <recommendedName>
        <fullName evidence="9">WD repeat-containing protein 75 second beta-propeller domain-containing protein</fullName>
    </recommendedName>
</protein>
<keyword evidence="12" id="KW-1185">Reference proteome</keyword>
<name>R7TX40_CAPTE</name>
<dbReference type="FunCoup" id="R7TX40">
    <property type="interactions" value="882"/>
</dbReference>
<proteinExistence type="predicted"/>
<dbReference type="EMBL" id="KB308219">
    <property type="protein sequence ID" value="ELT98172.1"/>
    <property type="molecule type" value="Genomic_DNA"/>
</dbReference>
<dbReference type="PANTHER" id="PTHR44215:SF1">
    <property type="entry name" value="WD REPEAT-CONTAINING PROTEIN 75"/>
    <property type="match status" value="1"/>
</dbReference>
<dbReference type="STRING" id="283909.R7TX40"/>
<reference evidence="12" key="1">
    <citation type="submission" date="2012-12" db="EMBL/GenBank/DDBJ databases">
        <authorList>
            <person name="Hellsten U."/>
            <person name="Grimwood J."/>
            <person name="Chapman J.A."/>
            <person name="Shapiro H."/>
            <person name="Aerts A."/>
            <person name="Otillar R.P."/>
            <person name="Terry A.Y."/>
            <person name="Boore J.L."/>
            <person name="Simakov O."/>
            <person name="Marletaz F."/>
            <person name="Cho S.-J."/>
            <person name="Edsinger-Gonzales E."/>
            <person name="Havlak P."/>
            <person name="Kuo D.-H."/>
            <person name="Larsson T."/>
            <person name="Lv J."/>
            <person name="Arendt D."/>
            <person name="Savage R."/>
            <person name="Osoegawa K."/>
            <person name="de Jong P."/>
            <person name="Lindberg D.R."/>
            <person name="Seaver E.C."/>
            <person name="Weisblat D.A."/>
            <person name="Putnam N.H."/>
            <person name="Grigoriev I.V."/>
            <person name="Rokhsar D.S."/>
        </authorList>
    </citation>
    <scope>NUCLEOTIDE SEQUENCE</scope>
    <source>
        <strain evidence="12">I ESC-2004</strain>
    </source>
</reference>
<keyword evidence="3" id="KW-0698">rRNA processing</keyword>
<keyword evidence="7" id="KW-0539">Nucleus</keyword>
<evidence type="ECO:0000259" key="9">
    <source>
        <dbReference type="Pfam" id="PF23769"/>
    </source>
</evidence>
<feature type="domain" description="WD repeat-containing protein 75 second beta-propeller" evidence="9">
    <location>
        <begin position="336"/>
        <end position="651"/>
    </location>
</feature>
<dbReference type="Proteomes" id="UP000014760">
    <property type="component" value="Unassembled WGS sequence"/>
</dbReference>
<keyword evidence="2" id="KW-0690">Ribosome biogenesis</keyword>
<accession>R7TX40</accession>
<evidence type="ECO:0000256" key="6">
    <source>
        <dbReference type="ARBA" id="ARBA00023163"/>
    </source>
</evidence>
<dbReference type="Gene3D" id="2.130.10.10">
    <property type="entry name" value="YVTN repeat-like/Quinoprotein amine dehydrogenase"/>
    <property type="match status" value="3"/>
</dbReference>
<feature type="compositionally biased region" description="Acidic residues" evidence="8">
    <location>
        <begin position="751"/>
        <end position="769"/>
    </location>
</feature>
<organism evidence="10">
    <name type="scientific">Capitella teleta</name>
    <name type="common">Polychaete worm</name>
    <dbReference type="NCBI Taxonomy" id="283909"/>
    <lineage>
        <taxon>Eukaryota</taxon>
        <taxon>Metazoa</taxon>
        <taxon>Spiralia</taxon>
        <taxon>Lophotrochozoa</taxon>
        <taxon>Annelida</taxon>
        <taxon>Polychaeta</taxon>
        <taxon>Sedentaria</taxon>
        <taxon>Scolecida</taxon>
        <taxon>Capitellidae</taxon>
        <taxon>Capitella</taxon>
    </lineage>
</organism>
<dbReference type="GO" id="GO:0032040">
    <property type="term" value="C:small-subunit processome"/>
    <property type="evidence" value="ECO:0007669"/>
    <property type="project" value="InterPro"/>
</dbReference>
<dbReference type="GO" id="GO:0006364">
    <property type="term" value="P:rRNA processing"/>
    <property type="evidence" value="ECO:0007669"/>
    <property type="project" value="UniProtKB-KW"/>
</dbReference>
<comment type="subcellular location">
    <subcellularLocation>
        <location evidence="1">Nucleus</location>
        <location evidence="1">Nucleolus</location>
    </subcellularLocation>
</comment>
<evidence type="ECO:0000313" key="11">
    <source>
        <dbReference type="EnsemblMetazoa" id="CapteP208278"/>
    </source>
</evidence>
<dbReference type="EMBL" id="AMQN01010602">
    <property type="status" value="NOT_ANNOTATED_CDS"/>
    <property type="molecule type" value="Genomic_DNA"/>
</dbReference>
<evidence type="ECO:0000256" key="3">
    <source>
        <dbReference type="ARBA" id="ARBA00022552"/>
    </source>
</evidence>
<reference evidence="11" key="3">
    <citation type="submission" date="2015-06" db="UniProtKB">
        <authorList>
            <consortium name="EnsemblMetazoa"/>
        </authorList>
    </citation>
    <scope>IDENTIFICATION</scope>
</reference>
<evidence type="ECO:0000256" key="2">
    <source>
        <dbReference type="ARBA" id="ARBA00022517"/>
    </source>
</evidence>
<evidence type="ECO:0000256" key="4">
    <source>
        <dbReference type="ARBA" id="ARBA00022574"/>
    </source>
</evidence>
<keyword evidence="6" id="KW-0804">Transcription</keyword>
<dbReference type="EnsemblMetazoa" id="CapteT208278">
    <property type="protein sequence ID" value="CapteP208278"/>
    <property type="gene ID" value="CapteG208278"/>
</dbReference>
<dbReference type="InterPro" id="IPR001680">
    <property type="entry name" value="WD40_rpt"/>
</dbReference>
<evidence type="ECO:0000256" key="1">
    <source>
        <dbReference type="ARBA" id="ARBA00004604"/>
    </source>
</evidence>
<dbReference type="AlphaFoldDB" id="R7TX40"/>
<dbReference type="GO" id="GO:0045943">
    <property type="term" value="P:positive regulation of transcription by RNA polymerase I"/>
    <property type="evidence" value="ECO:0007669"/>
    <property type="project" value="InterPro"/>
</dbReference>
<evidence type="ECO:0000313" key="10">
    <source>
        <dbReference type="EMBL" id="ELT98172.1"/>
    </source>
</evidence>
<dbReference type="GO" id="GO:0003723">
    <property type="term" value="F:RNA binding"/>
    <property type="evidence" value="ECO:0007669"/>
    <property type="project" value="InterPro"/>
</dbReference>